<dbReference type="PANTHER" id="PTHR43833:SF7">
    <property type="entry name" value="KTR SYSTEM POTASSIUM UPTAKE PROTEIN C"/>
    <property type="match status" value="1"/>
</dbReference>
<dbReference type="PANTHER" id="PTHR43833">
    <property type="entry name" value="POTASSIUM CHANNEL PROTEIN 2-RELATED-RELATED"/>
    <property type="match status" value="1"/>
</dbReference>
<evidence type="ECO:0000259" key="2">
    <source>
        <dbReference type="PROSITE" id="PS51202"/>
    </source>
</evidence>
<name>A0A163SCQ5_9BACL</name>
<dbReference type="AlphaFoldDB" id="A0A163SCQ5"/>
<evidence type="ECO:0000313" key="3">
    <source>
        <dbReference type="EMBL" id="KZE68749.1"/>
    </source>
</evidence>
<dbReference type="InterPro" id="IPR006037">
    <property type="entry name" value="RCK_C"/>
</dbReference>
<evidence type="ECO:0000259" key="1">
    <source>
        <dbReference type="PROSITE" id="PS51201"/>
    </source>
</evidence>
<dbReference type="PROSITE" id="PS51201">
    <property type="entry name" value="RCK_N"/>
    <property type="match status" value="1"/>
</dbReference>
<dbReference type="Pfam" id="PF02254">
    <property type="entry name" value="TrkA_N"/>
    <property type="match status" value="1"/>
</dbReference>
<organism evidence="3 4">
    <name type="scientific">Fictibacillus phosphorivorans</name>
    <dbReference type="NCBI Taxonomy" id="1221500"/>
    <lineage>
        <taxon>Bacteria</taxon>
        <taxon>Bacillati</taxon>
        <taxon>Bacillota</taxon>
        <taxon>Bacilli</taxon>
        <taxon>Bacillales</taxon>
        <taxon>Fictibacillaceae</taxon>
        <taxon>Fictibacillus</taxon>
    </lineage>
</organism>
<dbReference type="Gene3D" id="3.40.50.720">
    <property type="entry name" value="NAD(P)-binding Rossmann-like Domain"/>
    <property type="match status" value="1"/>
</dbReference>
<dbReference type="SUPFAM" id="SSF116726">
    <property type="entry name" value="TrkA C-terminal domain-like"/>
    <property type="match status" value="1"/>
</dbReference>
<dbReference type="Gene3D" id="3.30.70.1450">
    <property type="entry name" value="Regulator of K+ conductance, C-terminal domain"/>
    <property type="match status" value="1"/>
</dbReference>
<dbReference type="GO" id="GO:0008324">
    <property type="term" value="F:monoatomic cation transmembrane transporter activity"/>
    <property type="evidence" value="ECO:0007669"/>
    <property type="project" value="InterPro"/>
</dbReference>
<reference evidence="4" key="1">
    <citation type="submission" date="2016-01" db="EMBL/GenBank/DDBJ databases">
        <title>Draft genome of Chromobacterium sp. F49.</title>
        <authorList>
            <person name="Hong K.W."/>
        </authorList>
    </citation>
    <scope>NUCLEOTIDE SEQUENCE [LARGE SCALE GENOMIC DNA]</scope>
    <source>
        <strain evidence="4">P7IIIA</strain>
    </source>
</reference>
<gene>
    <name evidence="3" type="ORF">AWM68_00260</name>
</gene>
<protein>
    <submittedName>
        <fullName evidence="3">Potassium transporter Trk</fullName>
    </submittedName>
</protein>
<dbReference type="GO" id="GO:0006813">
    <property type="term" value="P:potassium ion transport"/>
    <property type="evidence" value="ECO:0007669"/>
    <property type="project" value="InterPro"/>
</dbReference>
<dbReference type="InterPro" id="IPR050721">
    <property type="entry name" value="Trk_Ktr_HKT_K-transport"/>
</dbReference>
<dbReference type="RefSeq" id="WP_066235965.1">
    <property type="nucleotide sequence ID" value="NZ_LRFC01000001.1"/>
</dbReference>
<sequence length="219" mass="24373">MKKKQFAVIGLGRFGGSICREFATMGYDVLAIDNDMEKVNEFATIATQAVQANSTDEKVMKSLGIRNFNHVIVSIGEDIQASILTTLLLKEAGVNKVWVKAQNDYHHKVLEKLGADRIIHPERDMALRVAQLISSEKIIDFIELSHEHSIVEIGVTDKLVNKTLTDLDVRARYGCNIVAIKRGDEIHVSPIADVSLEYGDILVVIGKNEDLNRFEDEGV</sequence>
<feature type="domain" description="RCK N-terminal" evidence="1">
    <location>
        <begin position="3"/>
        <end position="119"/>
    </location>
</feature>
<dbReference type="SUPFAM" id="SSF51735">
    <property type="entry name" value="NAD(P)-binding Rossmann-fold domains"/>
    <property type="match status" value="1"/>
</dbReference>
<dbReference type="PROSITE" id="PS51202">
    <property type="entry name" value="RCK_C"/>
    <property type="match status" value="1"/>
</dbReference>
<feature type="domain" description="RCK C-terminal" evidence="2">
    <location>
        <begin position="136"/>
        <end position="219"/>
    </location>
</feature>
<evidence type="ECO:0000313" key="4">
    <source>
        <dbReference type="Proteomes" id="UP000076567"/>
    </source>
</evidence>
<proteinExistence type="predicted"/>
<keyword evidence="4" id="KW-1185">Reference proteome</keyword>
<dbReference type="Pfam" id="PF02080">
    <property type="entry name" value="TrkA_C"/>
    <property type="match status" value="1"/>
</dbReference>
<dbReference type="Proteomes" id="UP000076567">
    <property type="component" value="Unassembled WGS sequence"/>
</dbReference>
<dbReference type="InterPro" id="IPR036291">
    <property type="entry name" value="NAD(P)-bd_dom_sf"/>
</dbReference>
<dbReference type="InterPro" id="IPR036721">
    <property type="entry name" value="RCK_C_sf"/>
</dbReference>
<dbReference type="EMBL" id="LRFC01000001">
    <property type="protein sequence ID" value="KZE68749.1"/>
    <property type="molecule type" value="Genomic_DNA"/>
</dbReference>
<dbReference type="OrthoDB" id="9776294at2"/>
<dbReference type="InterPro" id="IPR003148">
    <property type="entry name" value="RCK_N"/>
</dbReference>
<accession>A0A163SCQ5</accession>
<comment type="caution">
    <text evidence="3">The sequence shown here is derived from an EMBL/GenBank/DDBJ whole genome shotgun (WGS) entry which is preliminary data.</text>
</comment>